<accession>A0A9N8E8V0</accession>
<organism evidence="1 2">
    <name type="scientific">Seminavis robusta</name>
    <dbReference type="NCBI Taxonomy" id="568900"/>
    <lineage>
        <taxon>Eukaryota</taxon>
        <taxon>Sar</taxon>
        <taxon>Stramenopiles</taxon>
        <taxon>Ochrophyta</taxon>
        <taxon>Bacillariophyta</taxon>
        <taxon>Bacillariophyceae</taxon>
        <taxon>Bacillariophycidae</taxon>
        <taxon>Naviculales</taxon>
        <taxon>Naviculaceae</taxon>
        <taxon>Seminavis</taxon>
    </lineage>
</organism>
<keyword evidence="2" id="KW-1185">Reference proteome</keyword>
<name>A0A9N8E8V0_9STRA</name>
<reference evidence="1" key="1">
    <citation type="submission" date="2020-06" db="EMBL/GenBank/DDBJ databases">
        <authorList>
            <consortium name="Plant Systems Biology data submission"/>
        </authorList>
    </citation>
    <scope>NUCLEOTIDE SEQUENCE</scope>
    <source>
        <strain evidence="1">D6</strain>
    </source>
</reference>
<comment type="caution">
    <text evidence="1">The sequence shown here is derived from an EMBL/GenBank/DDBJ whole genome shotgun (WGS) entry which is preliminary data.</text>
</comment>
<dbReference type="EMBL" id="CAICTM010000781">
    <property type="protein sequence ID" value="CAB9516438.1"/>
    <property type="molecule type" value="Genomic_DNA"/>
</dbReference>
<dbReference type="AlphaFoldDB" id="A0A9N8E8V0"/>
<gene>
    <name evidence="1" type="ORF">SEMRO_782_G201810.1</name>
</gene>
<evidence type="ECO:0000313" key="1">
    <source>
        <dbReference type="EMBL" id="CAB9516438.1"/>
    </source>
</evidence>
<sequence length="198" mass="21821">MMTPPREQRLSHCRSHFEAQIQPQQSIDCATGAFYECGRSDNLSHIGFYYNDVKSTRTGSNSNFDTEPIMFGPILVANIYSKLEPPLLVKTDSTVATASSVEPIFALFGSNSDNKLLLFGANIVQRGETTFSTTTNDKIAINLASHSQATFYLLLDTYFGDRGAAMMPQSFPSIDCSQHMHTTDHTSNSNSSYLGILL</sequence>
<evidence type="ECO:0000313" key="2">
    <source>
        <dbReference type="Proteomes" id="UP001153069"/>
    </source>
</evidence>
<protein>
    <submittedName>
        <fullName evidence="1">Uncharacterized protein</fullName>
    </submittedName>
</protein>
<proteinExistence type="predicted"/>
<dbReference type="Proteomes" id="UP001153069">
    <property type="component" value="Unassembled WGS sequence"/>
</dbReference>